<feature type="transmembrane region" description="Helical" evidence="5">
    <location>
        <begin position="375"/>
        <end position="402"/>
    </location>
</feature>
<protein>
    <recommendedName>
        <fullName evidence="6">Major facilitator superfamily (MFS) profile domain-containing protein</fullName>
    </recommendedName>
</protein>
<evidence type="ECO:0000256" key="4">
    <source>
        <dbReference type="ARBA" id="ARBA00023136"/>
    </source>
</evidence>
<name>A0AB34J150_PRYPA</name>
<evidence type="ECO:0000313" key="7">
    <source>
        <dbReference type="EMBL" id="KAL1510641.1"/>
    </source>
</evidence>
<accession>A0AB34J150</accession>
<evidence type="ECO:0000313" key="8">
    <source>
        <dbReference type="Proteomes" id="UP001515480"/>
    </source>
</evidence>
<sequence length="452" mass="47400">MQERLPLTDPADAPPPPLSPFGWRHVVALLAASCNALCYADRANLSIAIVKMSEELSWDDALRGQLLAAFFLGYLWTQLPGGLLANSLGAKEVLLCGVLGWSSLTLATPACAHASVGALYAARVAIGLFEGVTVPAVHALVAAWAPPLERSRMVAFTSSGQFVGTVAAFSFSKRVDAYWPSIFFVFGGAGFVWAALMAALATSRPATHPCLSAAERAAIGAHAAPPPGQLCAQVPWARLLASPPFLCICAAHFSHNWGAYLLLSWIPQYLSHLGLSLKQGGALYALPFVCAALLDNAGAWVADALLLQRLRLSLRATRKAMQAVAMLVPMACLCALAVTSDPYVALALLCAAVSFASLSHSGYSANIIDIAPQLAGSLMGVVNTIGTIPGVLANWLAGYILAQPGGTWGHVFMIAVLVYAAGLAAFLRYAQGREVLQPVQTCKDPVALSVAR</sequence>
<keyword evidence="3 5" id="KW-1133">Transmembrane helix</keyword>
<dbReference type="GO" id="GO:0016020">
    <property type="term" value="C:membrane"/>
    <property type="evidence" value="ECO:0007669"/>
    <property type="project" value="UniProtKB-SubCell"/>
</dbReference>
<comment type="caution">
    <text evidence="7">The sequence shown here is derived from an EMBL/GenBank/DDBJ whole genome shotgun (WGS) entry which is preliminary data.</text>
</comment>
<dbReference type="InterPro" id="IPR020846">
    <property type="entry name" value="MFS_dom"/>
</dbReference>
<dbReference type="FunFam" id="1.20.1250.20:FF:000532">
    <property type="entry name" value="SLC (SoLute Carrier) homolog"/>
    <property type="match status" value="1"/>
</dbReference>
<evidence type="ECO:0000259" key="6">
    <source>
        <dbReference type="PROSITE" id="PS50850"/>
    </source>
</evidence>
<reference evidence="7 8" key="1">
    <citation type="journal article" date="2024" name="Science">
        <title>Giant polyketide synthase enzymes in the biosynthesis of giant marine polyether toxins.</title>
        <authorList>
            <person name="Fallon T.R."/>
            <person name="Shende V.V."/>
            <person name="Wierzbicki I.H."/>
            <person name="Pendleton A.L."/>
            <person name="Watervoot N.F."/>
            <person name="Auber R.P."/>
            <person name="Gonzalez D.J."/>
            <person name="Wisecaver J.H."/>
            <person name="Moore B.S."/>
        </authorList>
    </citation>
    <scope>NUCLEOTIDE SEQUENCE [LARGE SCALE GENOMIC DNA]</scope>
    <source>
        <strain evidence="7 8">12B1</strain>
    </source>
</reference>
<feature type="transmembrane region" description="Helical" evidence="5">
    <location>
        <begin position="319"/>
        <end position="338"/>
    </location>
</feature>
<evidence type="ECO:0000256" key="1">
    <source>
        <dbReference type="ARBA" id="ARBA00004141"/>
    </source>
</evidence>
<feature type="transmembrane region" description="Helical" evidence="5">
    <location>
        <begin position="177"/>
        <end position="201"/>
    </location>
</feature>
<dbReference type="InterPro" id="IPR011701">
    <property type="entry name" value="MFS"/>
</dbReference>
<comment type="subcellular location">
    <subcellularLocation>
        <location evidence="1">Membrane</location>
        <topology evidence="1">Multi-pass membrane protein</topology>
    </subcellularLocation>
</comment>
<feature type="transmembrane region" description="Helical" evidence="5">
    <location>
        <begin position="124"/>
        <end position="146"/>
    </location>
</feature>
<dbReference type="Pfam" id="PF07690">
    <property type="entry name" value="MFS_1"/>
    <property type="match status" value="1"/>
</dbReference>
<dbReference type="PANTHER" id="PTHR11662">
    <property type="entry name" value="SOLUTE CARRIER FAMILY 17"/>
    <property type="match status" value="1"/>
</dbReference>
<feature type="transmembrane region" description="Helical" evidence="5">
    <location>
        <begin position="344"/>
        <end position="363"/>
    </location>
</feature>
<keyword evidence="2 5" id="KW-0812">Transmembrane</keyword>
<dbReference type="InterPro" id="IPR050382">
    <property type="entry name" value="MFS_Na/Anion_cotransporter"/>
</dbReference>
<evidence type="ECO:0000256" key="2">
    <source>
        <dbReference type="ARBA" id="ARBA00022692"/>
    </source>
</evidence>
<feature type="domain" description="Major facilitator superfamily (MFS) profile" evidence="6">
    <location>
        <begin position="27"/>
        <end position="433"/>
    </location>
</feature>
<feature type="transmembrane region" description="Helical" evidence="5">
    <location>
        <begin position="61"/>
        <end position="79"/>
    </location>
</feature>
<feature type="transmembrane region" description="Helical" evidence="5">
    <location>
        <begin position="283"/>
        <end position="307"/>
    </location>
</feature>
<evidence type="ECO:0000256" key="5">
    <source>
        <dbReference type="SAM" id="Phobius"/>
    </source>
</evidence>
<dbReference type="InterPro" id="IPR036259">
    <property type="entry name" value="MFS_trans_sf"/>
</dbReference>
<evidence type="ECO:0000256" key="3">
    <source>
        <dbReference type="ARBA" id="ARBA00022989"/>
    </source>
</evidence>
<dbReference type="EMBL" id="JBGBPQ010000015">
    <property type="protein sequence ID" value="KAL1510641.1"/>
    <property type="molecule type" value="Genomic_DNA"/>
</dbReference>
<dbReference type="Gene3D" id="1.20.1250.20">
    <property type="entry name" value="MFS general substrate transporter like domains"/>
    <property type="match status" value="2"/>
</dbReference>
<organism evidence="7 8">
    <name type="scientific">Prymnesium parvum</name>
    <name type="common">Toxic golden alga</name>
    <dbReference type="NCBI Taxonomy" id="97485"/>
    <lineage>
        <taxon>Eukaryota</taxon>
        <taxon>Haptista</taxon>
        <taxon>Haptophyta</taxon>
        <taxon>Prymnesiophyceae</taxon>
        <taxon>Prymnesiales</taxon>
        <taxon>Prymnesiaceae</taxon>
        <taxon>Prymnesium</taxon>
    </lineage>
</organism>
<dbReference type="SUPFAM" id="SSF103473">
    <property type="entry name" value="MFS general substrate transporter"/>
    <property type="match status" value="1"/>
</dbReference>
<dbReference type="AlphaFoldDB" id="A0AB34J150"/>
<gene>
    <name evidence="7" type="ORF">AB1Y20_006940</name>
</gene>
<keyword evidence="4 5" id="KW-0472">Membrane</keyword>
<feature type="transmembrane region" description="Helical" evidence="5">
    <location>
        <begin position="408"/>
        <end position="427"/>
    </location>
</feature>
<dbReference type="PROSITE" id="PS50850">
    <property type="entry name" value="MFS"/>
    <property type="match status" value="1"/>
</dbReference>
<dbReference type="Proteomes" id="UP001515480">
    <property type="component" value="Unassembled WGS sequence"/>
</dbReference>
<dbReference type="GO" id="GO:0022857">
    <property type="term" value="F:transmembrane transporter activity"/>
    <property type="evidence" value="ECO:0007669"/>
    <property type="project" value="InterPro"/>
</dbReference>
<dbReference type="PANTHER" id="PTHR11662:SF399">
    <property type="entry name" value="FI19708P1-RELATED"/>
    <property type="match status" value="1"/>
</dbReference>
<proteinExistence type="predicted"/>
<keyword evidence="8" id="KW-1185">Reference proteome</keyword>